<dbReference type="SUPFAM" id="SSF48019">
    <property type="entry name" value="post-AAA+ oligomerization domain-like"/>
    <property type="match status" value="1"/>
</dbReference>
<keyword evidence="4" id="KW-0548">Nucleotidyltransferase</keyword>
<reference evidence="10 11" key="1">
    <citation type="submission" date="2016-10" db="EMBL/GenBank/DDBJ databases">
        <authorList>
            <person name="de Groot N.N."/>
        </authorList>
    </citation>
    <scope>NUCLEOTIDE SEQUENCE [LARGE SCALE GENOMIC DNA]</scope>
    <source>
        <strain evidence="10 11">DSM 21668</strain>
    </source>
</reference>
<dbReference type="InterPro" id="IPR027417">
    <property type="entry name" value="P-loop_NTPase"/>
</dbReference>
<proteinExistence type="inferred from homology"/>
<dbReference type="AlphaFoldDB" id="A0A1G9RQ18"/>
<dbReference type="EMBL" id="FNGS01000005">
    <property type="protein sequence ID" value="SDM25283.1"/>
    <property type="molecule type" value="Genomic_DNA"/>
</dbReference>
<dbReference type="SUPFAM" id="SSF52540">
    <property type="entry name" value="P-loop containing nucleoside triphosphate hydrolases"/>
    <property type="match status" value="1"/>
</dbReference>
<dbReference type="PANTHER" id="PTHR34388">
    <property type="entry name" value="DNA POLYMERASE III SUBUNIT DELTA"/>
    <property type="match status" value="1"/>
</dbReference>
<accession>A0A1G9RQ18</accession>
<dbReference type="EC" id="2.7.7.7" evidence="1"/>
<evidence type="ECO:0000256" key="6">
    <source>
        <dbReference type="ARBA" id="ARBA00022932"/>
    </source>
</evidence>
<dbReference type="InterPro" id="IPR010372">
    <property type="entry name" value="DNA_pol3_delta_N"/>
</dbReference>
<dbReference type="Pfam" id="PF06144">
    <property type="entry name" value="DNA_pol3_delta"/>
    <property type="match status" value="1"/>
</dbReference>
<dbReference type="STRING" id="563176.SAMN04488090_2988"/>
<dbReference type="Gene3D" id="1.10.8.60">
    <property type="match status" value="1"/>
</dbReference>
<dbReference type="Proteomes" id="UP000198901">
    <property type="component" value="Unassembled WGS sequence"/>
</dbReference>
<evidence type="ECO:0000256" key="2">
    <source>
        <dbReference type="ARBA" id="ARBA00017703"/>
    </source>
</evidence>
<dbReference type="OrthoDB" id="1172326at2"/>
<dbReference type="InterPro" id="IPR005790">
    <property type="entry name" value="DNA_polIII_delta"/>
</dbReference>
<organism evidence="10 11">
    <name type="scientific">Siphonobacter aquaeclarae</name>
    <dbReference type="NCBI Taxonomy" id="563176"/>
    <lineage>
        <taxon>Bacteria</taxon>
        <taxon>Pseudomonadati</taxon>
        <taxon>Bacteroidota</taxon>
        <taxon>Cytophagia</taxon>
        <taxon>Cytophagales</taxon>
        <taxon>Cytophagaceae</taxon>
        <taxon>Siphonobacter</taxon>
    </lineage>
</organism>
<dbReference type="GO" id="GO:0003887">
    <property type="term" value="F:DNA-directed DNA polymerase activity"/>
    <property type="evidence" value="ECO:0007669"/>
    <property type="project" value="UniProtKB-KW"/>
</dbReference>
<evidence type="ECO:0000256" key="7">
    <source>
        <dbReference type="ARBA" id="ARBA00034754"/>
    </source>
</evidence>
<keyword evidence="6" id="KW-0239">DNA-directed DNA polymerase</keyword>
<comment type="catalytic activity">
    <reaction evidence="8">
        <text>DNA(n) + a 2'-deoxyribonucleoside 5'-triphosphate = DNA(n+1) + diphosphate</text>
        <dbReference type="Rhea" id="RHEA:22508"/>
        <dbReference type="Rhea" id="RHEA-COMP:17339"/>
        <dbReference type="Rhea" id="RHEA-COMP:17340"/>
        <dbReference type="ChEBI" id="CHEBI:33019"/>
        <dbReference type="ChEBI" id="CHEBI:61560"/>
        <dbReference type="ChEBI" id="CHEBI:173112"/>
        <dbReference type="EC" id="2.7.7.7"/>
    </reaction>
</comment>
<dbReference type="GO" id="GO:0003677">
    <property type="term" value="F:DNA binding"/>
    <property type="evidence" value="ECO:0007669"/>
    <property type="project" value="InterPro"/>
</dbReference>
<dbReference type="Gene3D" id="1.20.272.10">
    <property type="match status" value="1"/>
</dbReference>
<dbReference type="GO" id="GO:0006261">
    <property type="term" value="P:DNA-templated DNA replication"/>
    <property type="evidence" value="ECO:0007669"/>
    <property type="project" value="TreeGrafter"/>
</dbReference>
<protein>
    <recommendedName>
        <fullName evidence="2">DNA polymerase III subunit delta</fullName>
        <ecNumber evidence="1">2.7.7.7</ecNumber>
    </recommendedName>
</protein>
<dbReference type="InterPro" id="IPR008921">
    <property type="entry name" value="DNA_pol3_clamp-load_cplx_C"/>
</dbReference>
<evidence type="ECO:0000259" key="9">
    <source>
        <dbReference type="Pfam" id="PF06144"/>
    </source>
</evidence>
<evidence type="ECO:0000256" key="3">
    <source>
        <dbReference type="ARBA" id="ARBA00022679"/>
    </source>
</evidence>
<keyword evidence="3" id="KW-0808">Transferase</keyword>
<evidence type="ECO:0000256" key="8">
    <source>
        <dbReference type="ARBA" id="ARBA00049244"/>
    </source>
</evidence>
<name>A0A1G9RQ18_9BACT</name>
<keyword evidence="5" id="KW-0235">DNA replication</keyword>
<dbReference type="NCBIfam" id="TIGR01128">
    <property type="entry name" value="holA"/>
    <property type="match status" value="1"/>
</dbReference>
<keyword evidence="11" id="KW-1185">Reference proteome</keyword>
<feature type="domain" description="DNA polymerase III delta N-terminal" evidence="9">
    <location>
        <begin position="21"/>
        <end position="140"/>
    </location>
</feature>
<dbReference type="RefSeq" id="WP_093203778.1">
    <property type="nucleotide sequence ID" value="NZ_FNGS01000005.1"/>
</dbReference>
<dbReference type="GO" id="GO:0009360">
    <property type="term" value="C:DNA polymerase III complex"/>
    <property type="evidence" value="ECO:0007669"/>
    <property type="project" value="InterPro"/>
</dbReference>
<dbReference type="Gene3D" id="3.40.50.300">
    <property type="entry name" value="P-loop containing nucleotide triphosphate hydrolases"/>
    <property type="match status" value="1"/>
</dbReference>
<gene>
    <name evidence="10" type="ORF">SAMN04488090_2988</name>
</gene>
<evidence type="ECO:0000256" key="4">
    <source>
        <dbReference type="ARBA" id="ARBA00022695"/>
    </source>
</evidence>
<evidence type="ECO:0000256" key="1">
    <source>
        <dbReference type="ARBA" id="ARBA00012417"/>
    </source>
</evidence>
<dbReference type="PANTHER" id="PTHR34388:SF1">
    <property type="entry name" value="DNA POLYMERASE III SUBUNIT DELTA"/>
    <property type="match status" value="1"/>
</dbReference>
<evidence type="ECO:0000256" key="5">
    <source>
        <dbReference type="ARBA" id="ARBA00022705"/>
    </source>
</evidence>
<sequence>MPQTFESVWKDLKKGPMGPLYLLAGDEPFYIDQLTDFFEENALPPGARDFNQFVLYGKDVTIGTLLSHAKRFPMLSDRQLVLVKEAQDIQGLDAKDNSRFLEDYILNPLPSTTLVLSFKTSVDERKSWVKAFDKKGIYVSSKKMYDSRLPDWIAGYCHDKGVKISPKALQMVTEFIGNDLKRISNELEKIILNLKADESIQAETVERYVGISREFNNFELQKAIIQRDIVRSNLIVNHFSKNPKDNPIQPTLIILYNFFSKLLLVHAASDKSERALASSLGVNPYFVKDYLLASRNYPLDKAAQVIGLLRQADAASKGVDVGSVSEETILKDLVFKILH</sequence>
<evidence type="ECO:0000313" key="10">
    <source>
        <dbReference type="EMBL" id="SDM25283.1"/>
    </source>
</evidence>
<comment type="similarity">
    <text evidence="7">Belongs to the DNA polymerase HolA subunit family.</text>
</comment>
<evidence type="ECO:0000313" key="11">
    <source>
        <dbReference type="Proteomes" id="UP000198901"/>
    </source>
</evidence>